<evidence type="ECO:0000313" key="2">
    <source>
        <dbReference type="Proteomes" id="UP000001399"/>
    </source>
</evidence>
<dbReference type="HOGENOM" id="CLU_2791301_0_0_5"/>
<dbReference type="EMBL" id="CP002292">
    <property type="protein sequence ID" value="ADP71666.1"/>
    <property type="molecule type" value="Genomic_DNA"/>
</dbReference>
<evidence type="ECO:0000313" key="1">
    <source>
        <dbReference type="EMBL" id="ADP71666.1"/>
    </source>
</evidence>
<dbReference type="RefSeq" id="WP_013420048.1">
    <property type="nucleotide sequence ID" value="NC_014664.1"/>
</dbReference>
<sequence length="68" mass="7394">MKITVEVSPEDLAVMTQEVMGAAGPEAMSKIWAALGNQIAAQMHAQMLTQIPEPFRPFFNMQAEGKSS</sequence>
<accession>E3I5E5</accession>
<keyword evidence="2" id="KW-1185">Reference proteome</keyword>
<dbReference type="AlphaFoldDB" id="E3I5E5"/>
<proteinExistence type="predicted"/>
<reference evidence="2" key="1">
    <citation type="journal article" date="2011" name="J. Bacteriol.">
        <title>Genome sequences of eight morphologically diverse alphaproteobacteria.</title>
        <authorList>
            <consortium name="US DOE Joint Genome Institute"/>
            <person name="Brown P.J."/>
            <person name="Kysela D.T."/>
            <person name="Buechlein A."/>
            <person name="Hemmerich C."/>
            <person name="Brun Y.V."/>
        </authorList>
    </citation>
    <scope>NUCLEOTIDE SEQUENCE [LARGE SCALE GENOMIC DNA]</scope>
    <source>
        <strain evidence="2">ATCC 17100 / ATH 3.1.1 / DSM 162 / LMG 4299</strain>
    </source>
</reference>
<organism evidence="1 2">
    <name type="scientific">Rhodomicrobium vannielii (strain ATCC 17100 / DSM 162 / LMG 4299 / NCIMB 10020 / ATH 3.1.1)</name>
    <dbReference type="NCBI Taxonomy" id="648757"/>
    <lineage>
        <taxon>Bacteria</taxon>
        <taxon>Pseudomonadati</taxon>
        <taxon>Pseudomonadota</taxon>
        <taxon>Alphaproteobacteria</taxon>
        <taxon>Hyphomicrobiales</taxon>
        <taxon>Hyphomicrobiaceae</taxon>
        <taxon>Rhodomicrobium</taxon>
    </lineage>
</organism>
<dbReference type="Proteomes" id="UP000001399">
    <property type="component" value="Chromosome"/>
</dbReference>
<name>E3I5E5_RHOVT</name>
<protein>
    <submittedName>
        <fullName evidence="1">Uncharacterized protein</fullName>
    </submittedName>
</protein>
<dbReference type="KEGG" id="rva:Rvan_2448"/>
<gene>
    <name evidence="1" type="ordered locus">Rvan_2448</name>
</gene>
<dbReference type="OrthoDB" id="9887556at2"/>